<feature type="transmembrane region" description="Helical" evidence="1">
    <location>
        <begin position="399"/>
        <end position="417"/>
    </location>
</feature>
<dbReference type="PANTHER" id="PTHR36844">
    <property type="entry name" value="PROTEASE PRSW"/>
    <property type="match status" value="1"/>
</dbReference>
<feature type="transmembrane region" description="Helical" evidence="1">
    <location>
        <begin position="230"/>
        <end position="252"/>
    </location>
</feature>
<feature type="transmembrane region" description="Helical" evidence="1">
    <location>
        <begin position="264"/>
        <end position="285"/>
    </location>
</feature>
<dbReference type="Proteomes" id="UP000193441">
    <property type="component" value="Unassembled WGS sequence"/>
</dbReference>
<reference evidence="2 3" key="1">
    <citation type="journal article" date="2016" name="Eur. J. Clin. Microbiol. Infect. Dis.">
        <title>Whole genome sequencing as a tool for phylogenetic analysis of clinical strains of Mitis group streptococci.</title>
        <authorList>
            <person name="Rasmussen L.H."/>
            <person name="Dargis R."/>
            <person name="Hojholt K."/>
            <person name="Christensen J.J."/>
            <person name="Skovgaard O."/>
            <person name="Justesen U.S."/>
            <person name="Rosenvinge F.S."/>
            <person name="Moser C."/>
            <person name="Lukjancenko O."/>
            <person name="Rasmussen S."/>
            <person name="Nielsen X.C."/>
        </authorList>
    </citation>
    <scope>NUCLEOTIDE SEQUENCE [LARGE SCALE GENOMIC DNA]</scope>
    <source>
        <strain evidence="2 3">RH_50738_11</strain>
    </source>
</reference>
<feature type="transmembrane region" description="Helical" evidence="1">
    <location>
        <begin position="140"/>
        <end position="159"/>
    </location>
</feature>
<feature type="transmembrane region" description="Helical" evidence="1">
    <location>
        <begin position="313"/>
        <end position="337"/>
    </location>
</feature>
<feature type="transmembrane region" description="Helical" evidence="1">
    <location>
        <begin position="165"/>
        <end position="188"/>
    </location>
</feature>
<dbReference type="PANTHER" id="PTHR36844:SF1">
    <property type="entry name" value="PROTEASE PRSW"/>
    <property type="match status" value="1"/>
</dbReference>
<accession>A0AAX0NEC0</accession>
<dbReference type="InterPro" id="IPR026898">
    <property type="entry name" value="PrsW"/>
</dbReference>
<keyword evidence="1" id="KW-0472">Membrane</keyword>
<gene>
    <name evidence="2" type="ORF">B7701_02035</name>
</gene>
<name>A0AAX0NEC0_STRMT</name>
<keyword evidence="1" id="KW-1133">Transmembrane helix</keyword>
<dbReference type="GO" id="GO:0008233">
    <property type="term" value="F:peptidase activity"/>
    <property type="evidence" value="ECO:0007669"/>
    <property type="project" value="InterPro"/>
</dbReference>
<dbReference type="RefSeq" id="WP_084925684.1">
    <property type="nucleotide sequence ID" value="NZ_JAKNEQ010000001.1"/>
</dbReference>
<dbReference type="EMBL" id="NCVE01000020">
    <property type="protein sequence ID" value="ORO90986.1"/>
    <property type="molecule type" value="Genomic_DNA"/>
</dbReference>
<evidence type="ECO:0000313" key="2">
    <source>
        <dbReference type="EMBL" id="ORO90986.1"/>
    </source>
</evidence>
<dbReference type="AlphaFoldDB" id="A0AAX0NEC0"/>
<dbReference type="Pfam" id="PF13367">
    <property type="entry name" value="PrsW-protease"/>
    <property type="match status" value="1"/>
</dbReference>
<evidence type="ECO:0000313" key="3">
    <source>
        <dbReference type="Proteomes" id="UP000193441"/>
    </source>
</evidence>
<comment type="caution">
    <text evidence="2">The sequence shown here is derived from an EMBL/GenBank/DDBJ whole genome shotgun (WGS) entry which is preliminary data.</text>
</comment>
<organism evidence="2 3">
    <name type="scientific">Streptococcus mitis</name>
    <dbReference type="NCBI Taxonomy" id="28037"/>
    <lineage>
        <taxon>Bacteria</taxon>
        <taxon>Bacillati</taxon>
        <taxon>Bacillota</taxon>
        <taxon>Bacilli</taxon>
        <taxon>Lactobacillales</taxon>
        <taxon>Streptococcaceae</taxon>
        <taxon>Streptococcus</taxon>
        <taxon>Streptococcus mitis group</taxon>
    </lineage>
</organism>
<evidence type="ECO:0000256" key="1">
    <source>
        <dbReference type="SAM" id="Phobius"/>
    </source>
</evidence>
<keyword evidence="1" id="KW-0812">Transmembrane</keyword>
<proteinExistence type="predicted"/>
<evidence type="ECO:0008006" key="4">
    <source>
        <dbReference type="Google" id="ProtNLM"/>
    </source>
</evidence>
<feature type="transmembrane region" description="Helical" evidence="1">
    <location>
        <begin position="200"/>
        <end position="224"/>
    </location>
</feature>
<feature type="transmembrane region" description="Helical" evidence="1">
    <location>
        <begin position="349"/>
        <end position="369"/>
    </location>
</feature>
<sequence length="441" mass="48575">MKKSEWIDAFESIQGRKPTPQEFQEAMERQEFVDEVDTHCPKCKMDNPTGSPFCPNCGTKMDGSVNRVLDSAAGITGSIADKINAFTGGDGQVELKMRDLFSQAFKSHTRSEAESIFACGSANTTPLPEDISKEWPKPWYFVRVFGVLALTTIALYLMYVNFNNYNAFPGLIFVSSLAGAIPVLFFYFECNSPRNIDIMSVIEIFFLGGVLSLLLTLIIGTIFPGGTGELIPSMITGLVEEVGKVLATAYFIQKFKDKRYILNGLLIGGAVGAGFAVFETAGYVFQSALIPFNYEGVTTFLFNPNPTSPLSTAIFRGMLAFGGHVAWAAVTGAGLMMALKNQKVFSWNAIWSGESFRFLILVIVLHGLWDMDFVSLPVDNQGNLIATVEQISQAEMIKYIQYGSLAILVWIIILVIINRGLKEINAITKESNTLRLNERGQ</sequence>
<protein>
    <recommendedName>
        <fullName evidence="4">PrsW family intramembrane metalloprotease</fullName>
    </recommendedName>
</protein>